<sequence>MILVASSSSSYSGTFSLMPVSYFILLSTVSLSHLKASNNPSPVLMLDPNTPRSIRSVGDVSIRDVIAQPILVAHSSEKFFSCFYETVVIGRVVDPYKCIAMLDERSLHPLVWLRPATTEINGLESDIAASIDFNLMGNHAYGNRYIFFIGNQMRAQES</sequence>
<organism evidence="1 2">
    <name type="scientific">Fusarium oxysporum (strain Fo5176)</name>
    <name type="common">Fusarium vascular wilt</name>
    <dbReference type="NCBI Taxonomy" id="660025"/>
    <lineage>
        <taxon>Eukaryota</taxon>
        <taxon>Fungi</taxon>
        <taxon>Dikarya</taxon>
        <taxon>Ascomycota</taxon>
        <taxon>Pezizomycotina</taxon>
        <taxon>Sordariomycetes</taxon>
        <taxon>Hypocreomycetidae</taxon>
        <taxon>Hypocreales</taxon>
        <taxon>Nectriaceae</taxon>
        <taxon>Fusarium</taxon>
        <taxon>Fusarium oxysporum species complex</taxon>
    </lineage>
</organism>
<dbReference type="Proteomes" id="UP000002489">
    <property type="component" value="Unassembled WGS sequence"/>
</dbReference>
<proteinExistence type="predicted"/>
<protein>
    <submittedName>
        <fullName evidence="1">Uncharacterized protein</fullName>
    </submittedName>
</protein>
<accession>A0A0D2Y030</accession>
<reference evidence="2" key="1">
    <citation type="journal article" date="2012" name="Mol. Plant Microbe Interact.">
        <title>A highly conserved effector in Fusarium oxysporum is required for full virulence on Arabidopsis.</title>
        <authorList>
            <person name="Thatcher L.F."/>
            <person name="Gardiner D.M."/>
            <person name="Kazan K."/>
            <person name="Manners J."/>
        </authorList>
    </citation>
    <scope>NUCLEOTIDE SEQUENCE [LARGE SCALE GENOMIC DNA]</scope>
    <source>
        <strain evidence="2">Fo5176</strain>
    </source>
</reference>
<reference evidence="1" key="2">
    <citation type="submission" date="2025-08" db="UniProtKB">
        <authorList>
            <consortium name="EnsemblFungi"/>
        </authorList>
    </citation>
    <scope>IDENTIFICATION</scope>
    <source>
        <strain evidence="1">4287 / CBS 123668 / FGSC 9935 / NRRL 34936</strain>
    </source>
</reference>
<evidence type="ECO:0000313" key="2">
    <source>
        <dbReference type="Proteomes" id="UP000002489"/>
    </source>
</evidence>
<name>A0A0D2Y030_FUSOF</name>
<dbReference type="AlphaFoldDB" id="A0A0D2Y030"/>
<dbReference type="EnsemblFungi" id="FOXG_09615T0">
    <property type="protein sequence ID" value="FOXG_09615P0"/>
    <property type="gene ID" value="FOXG_09615"/>
</dbReference>
<evidence type="ECO:0000313" key="1">
    <source>
        <dbReference type="EnsemblFungi" id="FOXG_09615P0"/>
    </source>
</evidence>